<feature type="transmembrane region" description="Helical" evidence="1">
    <location>
        <begin position="38"/>
        <end position="64"/>
    </location>
</feature>
<evidence type="ECO:0000313" key="3">
    <source>
        <dbReference type="Proteomes" id="UP001432027"/>
    </source>
</evidence>
<feature type="non-terminal residue" evidence="2">
    <location>
        <position position="1"/>
    </location>
</feature>
<evidence type="ECO:0000256" key="1">
    <source>
        <dbReference type="SAM" id="Phobius"/>
    </source>
</evidence>
<comment type="caution">
    <text evidence="2">The sequence shown here is derived from an EMBL/GenBank/DDBJ whole genome shotgun (WGS) entry which is preliminary data.</text>
</comment>
<sequence length="121" mass="13701">LAMVWYMEQIPDFLLTIGYAYLLIRIRSSGDKYFSTPFFLFFFTTGVCGIISVVSHVTAARIVYYPQTVILHTLSWVVNHMGALGSTIGKAIIVMHRYLVLSSEDVNEDVSIYVLCLLLEL</sequence>
<keyword evidence="1" id="KW-1133">Transmembrane helix</keyword>
<gene>
    <name evidence="2" type="ORF">PENTCL1PPCAC_18375</name>
</gene>
<dbReference type="AlphaFoldDB" id="A0AAV5TP48"/>
<feature type="transmembrane region" description="Helical" evidence="1">
    <location>
        <begin position="70"/>
        <end position="93"/>
    </location>
</feature>
<feature type="non-terminal residue" evidence="2">
    <location>
        <position position="121"/>
    </location>
</feature>
<organism evidence="2 3">
    <name type="scientific">Pristionchus entomophagus</name>
    <dbReference type="NCBI Taxonomy" id="358040"/>
    <lineage>
        <taxon>Eukaryota</taxon>
        <taxon>Metazoa</taxon>
        <taxon>Ecdysozoa</taxon>
        <taxon>Nematoda</taxon>
        <taxon>Chromadorea</taxon>
        <taxon>Rhabditida</taxon>
        <taxon>Rhabditina</taxon>
        <taxon>Diplogasteromorpha</taxon>
        <taxon>Diplogasteroidea</taxon>
        <taxon>Neodiplogasteridae</taxon>
        <taxon>Pristionchus</taxon>
    </lineage>
</organism>
<name>A0AAV5TP48_9BILA</name>
<keyword evidence="1" id="KW-0472">Membrane</keyword>
<dbReference type="PANTHER" id="PTHR31552:SF31">
    <property type="entry name" value="SERPENTINE RECEPTOR CLASS GAMMA"/>
    <property type="match status" value="1"/>
</dbReference>
<evidence type="ECO:0008006" key="4">
    <source>
        <dbReference type="Google" id="ProtNLM"/>
    </source>
</evidence>
<dbReference type="Proteomes" id="UP001432027">
    <property type="component" value="Unassembled WGS sequence"/>
</dbReference>
<accession>A0AAV5TP48</accession>
<dbReference type="EMBL" id="BTSX01000004">
    <property type="protein sequence ID" value="GMS96200.1"/>
    <property type="molecule type" value="Genomic_DNA"/>
</dbReference>
<feature type="transmembrane region" description="Helical" evidence="1">
    <location>
        <begin position="6"/>
        <end position="26"/>
    </location>
</feature>
<dbReference type="PANTHER" id="PTHR31552">
    <property type="entry name" value="SERPENTINE RECEPTOR CLASS GAMMA"/>
    <property type="match status" value="1"/>
</dbReference>
<keyword evidence="1" id="KW-0812">Transmembrane</keyword>
<keyword evidence="3" id="KW-1185">Reference proteome</keyword>
<reference evidence="2" key="1">
    <citation type="submission" date="2023-10" db="EMBL/GenBank/DDBJ databases">
        <title>Genome assembly of Pristionchus species.</title>
        <authorList>
            <person name="Yoshida K."/>
            <person name="Sommer R.J."/>
        </authorList>
    </citation>
    <scope>NUCLEOTIDE SEQUENCE</scope>
    <source>
        <strain evidence="2">RS0144</strain>
    </source>
</reference>
<proteinExistence type="predicted"/>
<protein>
    <recommendedName>
        <fullName evidence="4">G protein-coupled receptor</fullName>
    </recommendedName>
</protein>
<evidence type="ECO:0000313" key="2">
    <source>
        <dbReference type="EMBL" id="GMS96200.1"/>
    </source>
</evidence>